<keyword evidence="7" id="KW-1185">Reference proteome</keyword>
<protein>
    <submittedName>
        <fullName evidence="6">Ubiquitin carboxyl-terminal hydrolase-related protein</fullName>
    </submittedName>
</protein>
<dbReference type="PROSITE" id="PS00028">
    <property type="entry name" value="ZINC_FINGER_C2H2_1"/>
    <property type="match status" value="1"/>
</dbReference>
<feature type="region of interest" description="Disordered" evidence="4">
    <location>
        <begin position="899"/>
        <end position="919"/>
    </location>
</feature>
<dbReference type="AlphaFoldDB" id="A0A7J6V973"/>
<evidence type="ECO:0000259" key="5">
    <source>
        <dbReference type="PROSITE" id="PS00028"/>
    </source>
</evidence>
<dbReference type="InterPro" id="IPR006865">
    <property type="entry name" value="DUF629"/>
</dbReference>
<dbReference type="SUPFAM" id="SSF48452">
    <property type="entry name" value="TPR-like"/>
    <property type="match status" value="1"/>
</dbReference>
<evidence type="ECO:0000313" key="6">
    <source>
        <dbReference type="EMBL" id="KAF5181228.1"/>
    </source>
</evidence>
<feature type="region of interest" description="Disordered" evidence="4">
    <location>
        <begin position="1"/>
        <end position="27"/>
    </location>
</feature>
<sequence length="1119" mass="129005">MWKKKNKKVHPYNASETTNPSTNNESGIDSSILEECKRADRVFHSGNHTKALKIIEEACRRNKNSALLHRVHGDICMMALSDNYDLHFKKKCFLKAMDSAEKAVKLSPNSLEFAYFYARLLFEFNLYDKVVQEGQRILAVKTPIDPAKDRWEQINDVFPTFEARIAETQKYIRLLVDECINILKYKSKEQISQKEKEEIHQKVENKRYLAILETIHEKAKLENVPEKTISEEVEFVQNQDGQSMESKNAYLTLEERRKKIKADVAAARVEQAIQQNSESLQENLKHVMKKEEKVRLLWNSMSVDDKHNLLKLDIHDLLAHFHSPKSYCAKVISEAICFAKDHNNWKFWICCSCDEKFSNSDLHYRHVVEKHIGRLSEELQLVLPSAVSREWQSMISNGPWKPVDAPAALPILEEQWGQLSSIQSKQYTTRNNMLDEKDSHTGDPINKSTLEPYSDECHVQHMKKESKVKECSDRLDFRSPCWPIADDSERELLLEKTRLLLEVLLKSDALAADHMNKVIQYTMKKLQILYPGLQLSGHGLNQTHICIRFLDASQLGRILDFLGELFQFSMKKYTGNKSEINKHLHRSILECDIREKFFLDGDLIFVDKQSLRGEGILAVYADVDASATLLPDWDKRDTGLRNSDDLLRWMFTDSSSEKQLKSWSCLENLRKHQGKELHQILQMNFHSLKNLCEEKYNQLNNKEALQAIWALLFSELRERKFSTKHSPQSFAKVLQKKLEELIELKRHNDVSKINKSMLNLIQDVLNNARSIDFRCEPTSTAVATDFLDLDFFEDDDLVMQNSFHKADTCIKEAIMTVGEHIDFELMKIDTLIMPTITERAKLVSRINPSAAGDYRAILLPLAKSYILEKLEELAEQEATEKSKVAKEENVIQIAPDAKKRVNKRGSQSKPMPNKSKNNMKMMTRNTMDCSEGNEQFLPEEGAEEEILLHGWSALDSHIVLKNTGALFDETLKLEEELARLEENLERQRQYENDAKKKHLAQKHKEGIAKTNLDTMSELQGERGVTEKTLVDTPTTTLRPGYPPSSQRNVCGRCKSREKLELTSNSHGNDPENTIISIHGCSRSWAAHLLTDRWEAVFRSYNDPSIDLLERPVIYSGDDA</sequence>
<feature type="compositionally biased region" description="Low complexity" evidence="4">
    <location>
        <begin position="908"/>
        <end position="919"/>
    </location>
</feature>
<evidence type="ECO:0000256" key="4">
    <source>
        <dbReference type="SAM" id="MobiDB-lite"/>
    </source>
</evidence>
<dbReference type="OrthoDB" id="205782at2759"/>
<dbReference type="PANTHER" id="PTHR22975:SF9">
    <property type="entry name" value="ECHINUS SPLICE FORM 3"/>
    <property type="match status" value="1"/>
</dbReference>
<feature type="coiled-coil region" evidence="3">
    <location>
        <begin position="250"/>
        <end position="290"/>
    </location>
</feature>
<gene>
    <name evidence="6" type="ORF">FRX31_029184</name>
</gene>
<keyword evidence="2 6" id="KW-0378">Hydrolase</keyword>
<feature type="coiled-coil region" evidence="3">
    <location>
        <begin position="970"/>
        <end position="997"/>
    </location>
</feature>
<evidence type="ECO:0000256" key="2">
    <source>
        <dbReference type="ARBA" id="ARBA00022801"/>
    </source>
</evidence>
<dbReference type="InterPro" id="IPR011990">
    <property type="entry name" value="TPR-like_helical_dom_sf"/>
</dbReference>
<evidence type="ECO:0000256" key="1">
    <source>
        <dbReference type="ARBA" id="ARBA00022786"/>
    </source>
</evidence>
<dbReference type="InterPro" id="IPR006866">
    <property type="entry name" value="DUF627_N"/>
</dbReference>
<dbReference type="PANTHER" id="PTHR22975">
    <property type="entry name" value="UBIQUITIN SPECIFIC PROTEINASE"/>
    <property type="match status" value="1"/>
</dbReference>
<dbReference type="Pfam" id="PF04781">
    <property type="entry name" value="DUF627"/>
    <property type="match status" value="1"/>
</dbReference>
<dbReference type="EMBL" id="JABWDY010036437">
    <property type="protein sequence ID" value="KAF5181228.1"/>
    <property type="molecule type" value="Genomic_DNA"/>
</dbReference>
<organism evidence="6 7">
    <name type="scientific">Thalictrum thalictroides</name>
    <name type="common">Rue-anemone</name>
    <name type="synonym">Anemone thalictroides</name>
    <dbReference type="NCBI Taxonomy" id="46969"/>
    <lineage>
        <taxon>Eukaryota</taxon>
        <taxon>Viridiplantae</taxon>
        <taxon>Streptophyta</taxon>
        <taxon>Embryophyta</taxon>
        <taxon>Tracheophyta</taxon>
        <taxon>Spermatophyta</taxon>
        <taxon>Magnoliopsida</taxon>
        <taxon>Ranunculales</taxon>
        <taxon>Ranunculaceae</taxon>
        <taxon>Thalictroideae</taxon>
        <taxon>Thalictrum</taxon>
    </lineage>
</organism>
<evidence type="ECO:0000313" key="7">
    <source>
        <dbReference type="Proteomes" id="UP000554482"/>
    </source>
</evidence>
<keyword evidence="3" id="KW-0175">Coiled coil</keyword>
<name>A0A7J6V973_THATH</name>
<evidence type="ECO:0000256" key="3">
    <source>
        <dbReference type="SAM" id="Coils"/>
    </source>
</evidence>
<accession>A0A7J6V973</accession>
<feature type="compositionally biased region" description="Basic residues" evidence="4">
    <location>
        <begin position="1"/>
        <end position="10"/>
    </location>
</feature>
<reference evidence="6 7" key="1">
    <citation type="submission" date="2020-06" db="EMBL/GenBank/DDBJ databases">
        <title>Transcriptomic and genomic resources for Thalictrum thalictroides and T. hernandezii: Facilitating candidate gene discovery in an emerging model plant lineage.</title>
        <authorList>
            <person name="Arias T."/>
            <person name="Riano-Pachon D.M."/>
            <person name="Di Stilio V.S."/>
        </authorList>
    </citation>
    <scope>NUCLEOTIDE SEQUENCE [LARGE SCALE GENOMIC DNA]</scope>
    <source>
        <strain evidence="7">cv. WT478/WT964</strain>
        <tissue evidence="6">Leaves</tissue>
    </source>
</reference>
<dbReference type="InterPro" id="IPR013087">
    <property type="entry name" value="Znf_C2H2_type"/>
</dbReference>
<dbReference type="Pfam" id="PF04780">
    <property type="entry name" value="DUF629"/>
    <property type="match status" value="1"/>
</dbReference>
<dbReference type="Proteomes" id="UP000554482">
    <property type="component" value="Unassembled WGS sequence"/>
</dbReference>
<feature type="domain" description="C2H2-type" evidence="5">
    <location>
        <begin position="350"/>
        <end position="371"/>
    </location>
</feature>
<dbReference type="GO" id="GO:0016787">
    <property type="term" value="F:hydrolase activity"/>
    <property type="evidence" value="ECO:0007669"/>
    <property type="project" value="UniProtKB-KW"/>
</dbReference>
<comment type="caution">
    <text evidence="6">The sequence shown here is derived from an EMBL/GenBank/DDBJ whole genome shotgun (WGS) entry which is preliminary data.</text>
</comment>
<dbReference type="InterPro" id="IPR052398">
    <property type="entry name" value="Ubiquitin_hydrolase_53/54"/>
</dbReference>
<dbReference type="Gene3D" id="1.25.40.10">
    <property type="entry name" value="Tetratricopeptide repeat domain"/>
    <property type="match status" value="1"/>
</dbReference>
<proteinExistence type="predicted"/>
<keyword evidence="1" id="KW-0833">Ubl conjugation pathway</keyword>
<feature type="compositionally biased region" description="Polar residues" evidence="4">
    <location>
        <begin position="14"/>
        <end position="27"/>
    </location>
</feature>